<evidence type="ECO:0000259" key="2">
    <source>
        <dbReference type="Pfam" id="PF13495"/>
    </source>
</evidence>
<keyword evidence="1" id="KW-0238">DNA-binding</keyword>
<name>A0A7C1VMT8_DESA2</name>
<dbReference type="Proteomes" id="UP000885738">
    <property type="component" value="Unassembled WGS sequence"/>
</dbReference>
<dbReference type="EMBL" id="DRIH01000152">
    <property type="protein sequence ID" value="HEC68044.1"/>
    <property type="molecule type" value="Genomic_DNA"/>
</dbReference>
<sequence length="82" mass="9800">MAKHHSHQQTKPRLLDQVRNVLRLKHYSYRTEEAYVQWIKRFIVFNGKRHPEEMGEKEVSQFLTWLARSPKPSGCTFIICTS</sequence>
<protein>
    <recommendedName>
        <fullName evidence="2">Integrase SAM-like N-terminal domain-containing protein</fullName>
    </recommendedName>
</protein>
<organism evidence="3">
    <name type="scientific">Desulfofervidus auxilii</name>
    <dbReference type="NCBI Taxonomy" id="1621989"/>
    <lineage>
        <taxon>Bacteria</taxon>
        <taxon>Pseudomonadati</taxon>
        <taxon>Thermodesulfobacteriota</taxon>
        <taxon>Candidatus Desulfofervidia</taxon>
        <taxon>Candidatus Desulfofervidales</taxon>
        <taxon>Candidatus Desulfofervidaceae</taxon>
        <taxon>Candidatus Desulfofervidus</taxon>
    </lineage>
</organism>
<dbReference type="Gene3D" id="1.10.150.130">
    <property type="match status" value="1"/>
</dbReference>
<feature type="domain" description="Integrase SAM-like N-terminal" evidence="2">
    <location>
        <begin position="14"/>
        <end position="73"/>
    </location>
</feature>
<gene>
    <name evidence="3" type="ORF">ENI35_04435</name>
</gene>
<reference evidence="3" key="1">
    <citation type="journal article" date="2020" name="mSystems">
        <title>Genome- and Community-Level Interaction Insights into Carbon Utilization and Element Cycling Functions of Hydrothermarchaeota in Hydrothermal Sediment.</title>
        <authorList>
            <person name="Zhou Z."/>
            <person name="Liu Y."/>
            <person name="Xu W."/>
            <person name="Pan J."/>
            <person name="Luo Z.H."/>
            <person name="Li M."/>
        </authorList>
    </citation>
    <scope>NUCLEOTIDE SEQUENCE [LARGE SCALE GENOMIC DNA]</scope>
    <source>
        <strain evidence="3">HyVt-389</strain>
    </source>
</reference>
<dbReference type="Pfam" id="PF13495">
    <property type="entry name" value="Phage_int_SAM_4"/>
    <property type="match status" value="1"/>
</dbReference>
<dbReference type="InterPro" id="IPR004107">
    <property type="entry name" value="Integrase_SAM-like_N"/>
</dbReference>
<dbReference type="AlphaFoldDB" id="A0A7C1VMT8"/>
<dbReference type="GO" id="GO:0015074">
    <property type="term" value="P:DNA integration"/>
    <property type="evidence" value="ECO:0007669"/>
    <property type="project" value="InterPro"/>
</dbReference>
<evidence type="ECO:0000256" key="1">
    <source>
        <dbReference type="ARBA" id="ARBA00023125"/>
    </source>
</evidence>
<dbReference type="InterPro" id="IPR010998">
    <property type="entry name" value="Integrase_recombinase_N"/>
</dbReference>
<comment type="caution">
    <text evidence="3">The sequence shown here is derived from an EMBL/GenBank/DDBJ whole genome shotgun (WGS) entry which is preliminary data.</text>
</comment>
<proteinExistence type="predicted"/>
<accession>A0A7C1VMT8</accession>
<dbReference type="GO" id="GO:0003677">
    <property type="term" value="F:DNA binding"/>
    <property type="evidence" value="ECO:0007669"/>
    <property type="project" value="UniProtKB-KW"/>
</dbReference>
<evidence type="ECO:0000313" key="3">
    <source>
        <dbReference type="EMBL" id="HEC68044.1"/>
    </source>
</evidence>